<dbReference type="GeneID" id="108556401"/>
<dbReference type="PANTHER" id="PTHR22876">
    <property type="entry name" value="ZGC:101016"/>
    <property type="match status" value="1"/>
</dbReference>
<dbReference type="InterPro" id="IPR019351">
    <property type="entry name" value="DUF2039"/>
</dbReference>
<evidence type="ECO:0000256" key="1">
    <source>
        <dbReference type="SAM" id="MobiDB-lite"/>
    </source>
</evidence>
<dbReference type="Pfam" id="PF10217">
    <property type="entry name" value="DUF2039"/>
    <property type="match status" value="1"/>
</dbReference>
<accession>A0ABM1M0A3</accession>
<evidence type="ECO:0000313" key="2">
    <source>
        <dbReference type="Proteomes" id="UP000695000"/>
    </source>
</evidence>
<organism evidence="2 3">
    <name type="scientific">Nicrophorus vespilloides</name>
    <name type="common">Boreal carrion beetle</name>
    <dbReference type="NCBI Taxonomy" id="110193"/>
    <lineage>
        <taxon>Eukaryota</taxon>
        <taxon>Metazoa</taxon>
        <taxon>Ecdysozoa</taxon>
        <taxon>Arthropoda</taxon>
        <taxon>Hexapoda</taxon>
        <taxon>Insecta</taxon>
        <taxon>Pterygota</taxon>
        <taxon>Neoptera</taxon>
        <taxon>Endopterygota</taxon>
        <taxon>Coleoptera</taxon>
        <taxon>Polyphaga</taxon>
        <taxon>Staphyliniformia</taxon>
        <taxon>Silphidae</taxon>
        <taxon>Nicrophorinae</taxon>
        <taxon>Nicrophorus</taxon>
    </lineage>
</organism>
<protein>
    <submittedName>
        <fullName evidence="3">Uncharacterized protein C9orf85 homolog</fullName>
    </submittedName>
</protein>
<dbReference type="PANTHER" id="PTHR22876:SF5">
    <property type="entry name" value="CHROMOSOME 9 OPEN READING FRAME 85"/>
    <property type="match status" value="1"/>
</dbReference>
<name>A0ABM1M0A3_NICVS</name>
<keyword evidence="2" id="KW-1185">Reference proteome</keyword>
<dbReference type="Proteomes" id="UP000695000">
    <property type="component" value="Unplaced"/>
</dbReference>
<dbReference type="RefSeq" id="XP_017768003.1">
    <property type="nucleotide sequence ID" value="XM_017912514.1"/>
</dbReference>
<feature type="compositionally biased region" description="Acidic residues" evidence="1">
    <location>
        <begin position="173"/>
        <end position="203"/>
    </location>
</feature>
<feature type="region of interest" description="Disordered" evidence="1">
    <location>
        <begin position="140"/>
        <end position="203"/>
    </location>
</feature>
<proteinExistence type="predicted"/>
<reference evidence="3" key="1">
    <citation type="submission" date="2025-08" db="UniProtKB">
        <authorList>
            <consortium name="RefSeq"/>
        </authorList>
    </citation>
    <scope>IDENTIFICATION</scope>
    <source>
        <tissue evidence="3">Whole Larva</tissue>
    </source>
</reference>
<gene>
    <name evidence="3" type="primary">LOC108556401</name>
</gene>
<evidence type="ECO:0000313" key="3">
    <source>
        <dbReference type="RefSeq" id="XP_017768003.1"/>
    </source>
</evidence>
<sequence>MSTQSGNGSRTRPQKYQNRVAYKNNLHDTSHKTKKLNAIQVSEVCEKCRAVIEWKIKYKKYKPLTQAKKCVKCEEKKVKKAYTVLCSDCGKKHKICTKCLESKEIVPRAPSKNEELKMDLELKQMLQTLSERKRRTFIRYMNKKKSDDTQDTNETAPMKKEELVKKLNALKVDDEENDSDFDYSDFSDNEDDEKDDDDDKDSS</sequence>